<sequence length="101" mass="11355">MRWLDNGATIGRDSNPSPKRTYVNHLDIDFSLAEVCLNIGQLFDADDPPRISAKLVTSPAHLMRFNDIITDTCVRYRAEFGNSTCPASSDPRKTARKKERS</sequence>
<protein>
    <submittedName>
        <fullName evidence="2">Uncharacterized protein</fullName>
    </submittedName>
</protein>
<reference evidence="2" key="1">
    <citation type="submission" date="2018-06" db="EMBL/GenBank/DDBJ databases">
        <authorList>
            <person name="Zhirakovskaya E."/>
        </authorList>
    </citation>
    <scope>NUCLEOTIDE SEQUENCE</scope>
</reference>
<proteinExistence type="predicted"/>
<gene>
    <name evidence="2" type="ORF">MNBD_ALPHA04-1392</name>
</gene>
<organism evidence="2">
    <name type="scientific">hydrothermal vent metagenome</name>
    <dbReference type="NCBI Taxonomy" id="652676"/>
    <lineage>
        <taxon>unclassified sequences</taxon>
        <taxon>metagenomes</taxon>
        <taxon>ecological metagenomes</taxon>
    </lineage>
</organism>
<dbReference type="AlphaFoldDB" id="A0A3B0RVL0"/>
<feature type="region of interest" description="Disordered" evidence="1">
    <location>
        <begin position="82"/>
        <end position="101"/>
    </location>
</feature>
<name>A0A3B0RVL0_9ZZZZ</name>
<evidence type="ECO:0000256" key="1">
    <source>
        <dbReference type="SAM" id="MobiDB-lite"/>
    </source>
</evidence>
<dbReference type="EMBL" id="UOEF01000246">
    <property type="protein sequence ID" value="VAV97510.1"/>
    <property type="molecule type" value="Genomic_DNA"/>
</dbReference>
<accession>A0A3B0RVL0</accession>
<evidence type="ECO:0000313" key="2">
    <source>
        <dbReference type="EMBL" id="VAV97510.1"/>
    </source>
</evidence>